<sequence length="93" mass="10045">VINNHKFVISLNAFLVLIILAVNAHSQAVNPLESDPRAARLGGSIFRAQCATCHGADAKGISTLDVPDLTMSWVERQLSEEEVFQTIRDGISG</sequence>
<gene>
    <name evidence="5" type="ORF">METZ01_LOCUS370638</name>
</gene>
<proteinExistence type="predicted"/>
<name>A0A382T6K7_9ZZZZ</name>
<feature type="non-terminal residue" evidence="5">
    <location>
        <position position="1"/>
    </location>
</feature>
<dbReference type="EMBL" id="UINC01134316">
    <property type="protein sequence ID" value="SVD17784.1"/>
    <property type="molecule type" value="Genomic_DNA"/>
</dbReference>
<dbReference type="AlphaFoldDB" id="A0A382T6K7"/>
<keyword evidence="3" id="KW-0408">Iron</keyword>
<dbReference type="PROSITE" id="PS51007">
    <property type="entry name" value="CYTC"/>
    <property type="match status" value="1"/>
</dbReference>
<dbReference type="Pfam" id="PF13442">
    <property type="entry name" value="Cytochrome_CBB3"/>
    <property type="match status" value="1"/>
</dbReference>
<protein>
    <recommendedName>
        <fullName evidence="4">Cytochrome c domain-containing protein</fullName>
    </recommendedName>
</protein>
<accession>A0A382T6K7</accession>
<dbReference type="Gene3D" id="1.10.760.10">
    <property type="entry name" value="Cytochrome c-like domain"/>
    <property type="match status" value="1"/>
</dbReference>
<evidence type="ECO:0000256" key="3">
    <source>
        <dbReference type="ARBA" id="ARBA00023004"/>
    </source>
</evidence>
<keyword evidence="1" id="KW-0349">Heme</keyword>
<reference evidence="5" key="1">
    <citation type="submission" date="2018-05" db="EMBL/GenBank/DDBJ databases">
        <authorList>
            <person name="Lanie J.A."/>
            <person name="Ng W.-L."/>
            <person name="Kazmierczak K.M."/>
            <person name="Andrzejewski T.M."/>
            <person name="Davidsen T.M."/>
            <person name="Wayne K.J."/>
            <person name="Tettelin H."/>
            <person name="Glass J.I."/>
            <person name="Rusch D."/>
            <person name="Podicherti R."/>
            <person name="Tsui H.-C.T."/>
            <person name="Winkler M.E."/>
        </authorList>
    </citation>
    <scope>NUCLEOTIDE SEQUENCE</scope>
</reference>
<evidence type="ECO:0000256" key="2">
    <source>
        <dbReference type="ARBA" id="ARBA00022723"/>
    </source>
</evidence>
<dbReference type="GO" id="GO:0009055">
    <property type="term" value="F:electron transfer activity"/>
    <property type="evidence" value="ECO:0007669"/>
    <property type="project" value="InterPro"/>
</dbReference>
<evidence type="ECO:0000313" key="5">
    <source>
        <dbReference type="EMBL" id="SVD17784.1"/>
    </source>
</evidence>
<dbReference type="GO" id="GO:0046872">
    <property type="term" value="F:metal ion binding"/>
    <property type="evidence" value="ECO:0007669"/>
    <property type="project" value="UniProtKB-KW"/>
</dbReference>
<dbReference type="GO" id="GO:0020037">
    <property type="term" value="F:heme binding"/>
    <property type="evidence" value="ECO:0007669"/>
    <property type="project" value="InterPro"/>
</dbReference>
<organism evidence="5">
    <name type="scientific">marine metagenome</name>
    <dbReference type="NCBI Taxonomy" id="408172"/>
    <lineage>
        <taxon>unclassified sequences</taxon>
        <taxon>metagenomes</taxon>
        <taxon>ecological metagenomes</taxon>
    </lineage>
</organism>
<feature type="domain" description="Cytochrome c" evidence="4">
    <location>
        <begin position="37"/>
        <end position="93"/>
    </location>
</feature>
<dbReference type="InterPro" id="IPR009056">
    <property type="entry name" value="Cyt_c-like_dom"/>
</dbReference>
<evidence type="ECO:0000259" key="4">
    <source>
        <dbReference type="PROSITE" id="PS51007"/>
    </source>
</evidence>
<evidence type="ECO:0000256" key="1">
    <source>
        <dbReference type="ARBA" id="ARBA00022617"/>
    </source>
</evidence>
<feature type="non-terminal residue" evidence="5">
    <location>
        <position position="93"/>
    </location>
</feature>
<dbReference type="InterPro" id="IPR036909">
    <property type="entry name" value="Cyt_c-like_dom_sf"/>
</dbReference>
<dbReference type="SUPFAM" id="SSF46626">
    <property type="entry name" value="Cytochrome c"/>
    <property type="match status" value="1"/>
</dbReference>
<keyword evidence="2" id="KW-0479">Metal-binding</keyword>